<keyword evidence="5 7" id="KW-0067">ATP-binding</keyword>
<dbReference type="SMART" id="SM00382">
    <property type="entry name" value="AAA"/>
    <property type="match status" value="1"/>
</dbReference>
<gene>
    <name evidence="7" type="ORF">GCM10025770_19440</name>
</gene>
<protein>
    <submittedName>
        <fullName evidence="7">ABC transporter ATP-binding protein</fullName>
    </submittedName>
</protein>
<dbReference type="InterPro" id="IPR003439">
    <property type="entry name" value="ABC_transporter-like_ATP-bd"/>
</dbReference>
<evidence type="ECO:0000256" key="3">
    <source>
        <dbReference type="ARBA" id="ARBA00022475"/>
    </source>
</evidence>
<comment type="caution">
    <text evidence="7">The sequence shown here is derived from an EMBL/GenBank/DDBJ whole genome shotgun (WGS) entry which is preliminary data.</text>
</comment>
<evidence type="ECO:0000313" key="8">
    <source>
        <dbReference type="Proteomes" id="UP001500547"/>
    </source>
</evidence>
<reference evidence="8" key="1">
    <citation type="journal article" date="2019" name="Int. J. Syst. Evol. Microbiol.">
        <title>The Global Catalogue of Microorganisms (GCM) 10K type strain sequencing project: providing services to taxonomists for standard genome sequencing and annotation.</title>
        <authorList>
            <consortium name="The Broad Institute Genomics Platform"/>
            <consortium name="The Broad Institute Genome Sequencing Center for Infectious Disease"/>
            <person name="Wu L."/>
            <person name="Ma J."/>
        </authorList>
    </citation>
    <scope>NUCLEOTIDE SEQUENCE [LARGE SCALE GENOMIC DNA]</scope>
    <source>
        <strain evidence="8">JCM 18715</strain>
    </source>
</reference>
<evidence type="ECO:0000256" key="1">
    <source>
        <dbReference type="ARBA" id="ARBA00005417"/>
    </source>
</evidence>
<keyword evidence="2" id="KW-0813">Transport</keyword>
<keyword evidence="3" id="KW-1003">Cell membrane</keyword>
<proteinExistence type="inferred from homology"/>
<dbReference type="InterPro" id="IPR027417">
    <property type="entry name" value="P-loop_NTPase"/>
</dbReference>
<comment type="similarity">
    <text evidence="1">Belongs to the ABC transporter superfamily.</text>
</comment>
<evidence type="ECO:0000259" key="6">
    <source>
        <dbReference type="PROSITE" id="PS50893"/>
    </source>
</evidence>
<organism evidence="7 8">
    <name type="scientific">Viridibacterium curvum</name>
    <dbReference type="NCBI Taxonomy" id="1101404"/>
    <lineage>
        <taxon>Bacteria</taxon>
        <taxon>Pseudomonadati</taxon>
        <taxon>Pseudomonadota</taxon>
        <taxon>Betaproteobacteria</taxon>
        <taxon>Rhodocyclales</taxon>
        <taxon>Rhodocyclaceae</taxon>
        <taxon>Viridibacterium</taxon>
    </lineage>
</organism>
<dbReference type="Gene3D" id="3.40.50.300">
    <property type="entry name" value="P-loop containing nucleotide triphosphate hydrolases"/>
    <property type="match status" value="1"/>
</dbReference>
<feature type="domain" description="ABC transporter" evidence="6">
    <location>
        <begin position="23"/>
        <end position="258"/>
    </location>
</feature>
<dbReference type="PROSITE" id="PS50893">
    <property type="entry name" value="ABC_TRANSPORTER_2"/>
    <property type="match status" value="1"/>
</dbReference>
<dbReference type="RefSeq" id="WP_345532731.1">
    <property type="nucleotide sequence ID" value="NZ_BAABLD010000008.1"/>
</dbReference>
<dbReference type="PROSITE" id="PS00211">
    <property type="entry name" value="ABC_TRANSPORTER_1"/>
    <property type="match status" value="1"/>
</dbReference>
<evidence type="ECO:0000256" key="4">
    <source>
        <dbReference type="ARBA" id="ARBA00022741"/>
    </source>
</evidence>
<keyword evidence="4" id="KW-0547">Nucleotide-binding</keyword>
<dbReference type="SUPFAM" id="SSF52540">
    <property type="entry name" value="P-loop containing nucleoside triphosphate hydrolases"/>
    <property type="match status" value="1"/>
</dbReference>
<accession>A0ABP9QNI0</accession>
<dbReference type="InterPro" id="IPR017871">
    <property type="entry name" value="ABC_transporter-like_CS"/>
</dbReference>
<keyword evidence="8" id="KW-1185">Reference proteome</keyword>
<dbReference type="InterPro" id="IPR003593">
    <property type="entry name" value="AAA+_ATPase"/>
</dbReference>
<evidence type="ECO:0000313" key="7">
    <source>
        <dbReference type="EMBL" id="GAA5164849.1"/>
    </source>
</evidence>
<sequence>MLMKYSEIEEDVASFAADADTVLLANRVEKTYPNGTHALDEVRLRIQRGDFVSLLGPSGCGKSTLLKMYAGLEAPSHGHLRWLGADSPAKSGLKIAMVFQEATLMPWANIATNVRLPLDLAGVPKAESEPRVQRALEAVGLGKFGASYPRELSGGMQMRASIARALVTEPDVLLMDEPFGALDEFTRNRLDADLRALWSQRNAGGGKPLAVVFVTHSIYEAVFLSSRVVMMAARPGRIVADLPIPEPVRDDEFRLSMAFNEHCRDLSARLLAASGGELEHD</sequence>
<evidence type="ECO:0000256" key="5">
    <source>
        <dbReference type="ARBA" id="ARBA00022840"/>
    </source>
</evidence>
<dbReference type="PANTHER" id="PTHR42788:SF19">
    <property type="entry name" value="ALIPHATIC SULFONATES IMPORT ATP-BINDING PROTEIN SSUB 2"/>
    <property type="match status" value="1"/>
</dbReference>
<dbReference type="PANTHER" id="PTHR42788">
    <property type="entry name" value="TAURINE IMPORT ATP-BINDING PROTEIN-RELATED"/>
    <property type="match status" value="1"/>
</dbReference>
<evidence type="ECO:0000256" key="2">
    <source>
        <dbReference type="ARBA" id="ARBA00022448"/>
    </source>
</evidence>
<keyword evidence="3" id="KW-0472">Membrane</keyword>
<dbReference type="GO" id="GO:0005524">
    <property type="term" value="F:ATP binding"/>
    <property type="evidence" value="ECO:0007669"/>
    <property type="project" value="UniProtKB-KW"/>
</dbReference>
<name>A0ABP9QNI0_9RHOO</name>
<dbReference type="Proteomes" id="UP001500547">
    <property type="component" value="Unassembled WGS sequence"/>
</dbReference>
<dbReference type="InterPro" id="IPR050166">
    <property type="entry name" value="ABC_transporter_ATP-bind"/>
</dbReference>
<dbReference type="CDD" id="cd03293">
    <property type="entry name" value="ABC_NrtD_SsuB_transporters"/>
    <property type="match status" value="1"/>
</dbReference>
<dbReference type="Pfam" id="PF00005">
    <property type="entry name" value="ABC_tran"/>
    <property type="match status" value="1"/>
</dbReference>
<dbReference type="EMBL" id="BAABLD010000008">
    <property type="protein sequence ID" value="GAA5164849.1"/>
    <property type="molecule type" value="Genomic_DNA"/>
</dbReference>